<reference evidence="9" key="1">
    <citation type="submission" date="2016-03" db="EMBL/GenBank/DDBJ databases">
        <authorList>
            <person name="Devillers H."/>
        </authorList>
    </citation>
    <scope>NUCLEOTIDE SEQUENCE [LARGE SCALE GENOMIC DNA]</scope>
</reference>
<dbReference type="InterPro" id="IPR036236">
    <property type="entry name" value="Znf_C2H2_sf"/>
</dbReference>
<dbReference type="Pfam" id="PF16837">
    <property type="entry name" value="SF3A3"/>
    <property type="match status" value="1"/>
</dbReference>
<dbReference type="GO" id="GO:0000398">
    <property type="term" value="P:mRNA splicing, via spliceosome"/>
    <property type="evidence" value="ECO:0007669"/>
    <property type="project" value="InterPro"/>
</dbReference>
<dbReference type="GO" id="GO:0003723">
    <property type="term" value="F:RNA binding"/>
    <property type="evidence" value="ECO:0007669"/>
    <property type="project" value="InterPro"/>
</dbReference>
<keyword evidence="9" id="KW-1185">Reference proteome</keyword>
<protein>
    <submittedName>
        <fullName evidence="8">LAMI_0H19372g1_1</fullName>
    </submittedName>
</protein>
<accession>A0A1G4KK06</accession>
<proteinExistence type="predicted"/>
<dbReference type="Pfam" id="PF11931">
    <property type="entry name" value="SF3a60_Prp9_C"/>
    <property type="match status" value="1"/>
</dbReference>
<dbReference type="PANTHER" id="PTHR12786:SF2">
    <property type="entry name" value="SPLICING FACTOR 3A SUBUNIT 3"/>
    <property type="match status" value="1"/>
</dbReference>
<keyword evidence="4" id="KW-0862">Zinc</keyword>
<organism evidence="8 9">
    <name type="scientific">Lachancea mirantina</name>
    <dbReference type="NCBI Taxonomy" id="1230905"/>
    <lineage>
        <taxon>Eukaryota</taxon>
        <taxon>Fungi</taxon>
        <taxon>Dikarya</taxon>
        <taxon>Ascomycota</taxon>
        <taxon>Saccharomycotina</taxon>
        <taxon>Saccharomycetes</taxon>
        <taxon>Saccharomycetales</taxon>
        <taxon>Saccharomycetaceae</taxon>
        <taxon>Lachancea</taxon>
    </lineage>
</organism>
<feature type="domain" description="C2H2-type" evidence="7">
    <location>
        <begin position="283"/>
        <end position="305"/>
    </location>
</feature>
<evidence type="ECO:0000256" key="5">
    <source>
        <dbReference type="ARBA" id="ARBA00023242"/>
    </source>
</evidence>
<dbReference type="STRING" id="1230905.A0A1G4KK06"/>
<evidence type="ECO:0000259" key="7">
    <source>
        <dbReference type="PROSITE" id="PS00028"/>
    </source>
</evidence>
<name>A0A1G4KK06_9SACH</name>
<dbReference type="InterPro" id="IPR022755">
    <property type="entry name" value="Znf_C2H2_jaz"/>
</dbReference>
<dbReference type="GO" id="GO:0005681">
    <property type="term" value="C:spliceosomal complex"/>
    <property type="evidence" value="ECO:0007669"/>
    <property type="project" value="InterPro"/>
</dbReference>
<dbReference type="AlphaFoldDB" id="A0A1G4KK06"/>
<evidence type="ECO:0000256" key="1">
    <source>
        <dbReference type="ARBA" id="ARBA00004123"/>
    </source>
</evidence>
<dbReference type="Pfam" id="PF16958">
    <property type="entry name" value="PRP9_N"/>
    <property type="match status" value="1"/>
</dbReference>
<evidence type="ECO:0000256" key="2">
    <source>
        <dbReference type="ARBA" id="ARBA00022723"/>
    </source>
</evidence>
<evidence type="ECO:0000313" key="8">
    <source>
        <dbReference type="EMBL" id="SCV04807.1"/>
    </source>
</evidence>
<dbReference type="PROSITE" id="PS00028">
    <property type="entry name" value="ZINC_FINGER_C2H2_1"/>
    <property type="match status" value="1"/>
</dbReference>
<evidence type="ECO:0000313" key="9">
    <source>
        <dbReference type="Proteomes" id="UP000191024"/>
    </source>
</evidence>
<feature type="region of interest" description="Disordered" evidence="6">
    <location>
        <begin position="370"/>
        <end position="396"/>
    </location>
</feature>
<keyword evidence="2" id="KW-0479">Metal-binding</keyword>
<dbReference type="Pfam" id="PF12171">
    <property type="entry name" value="zf-C2H2_jaz"/>
    <property type="match status" value="1"/>
</dbReference>
<dbReference type="InterPro" id="IPR051421">
    <property type="entry name" value="RNA_Proc_DNA_Dmg_Regulator"/>
</dbReference>
<evidence type="ECO:0000256" key="3">
    <source>
        <dbReference type="ARBA" id="ARBA00022771"/>
    </source>
</evidence>
<sequence>MNPIEAKRIALEELEVIEKAIADRIGRNPALFYDYFDELKAIEGEKAIDVPVTKAQATQNRIWKISKPRRSKKQVALQQHEIKSFLDRYNETSHFIDGTTGEDVSDFEDPHGTFAALEGSIETLKSRFQGTENSDSEQSTILSRQYSMFSASTEEYKNILSMKSHFLDINEIFSREEQYGETLSLENYYQQWMGIASDSSTSFLQFIKIVENFKDEAFLISPSVDRNAKKYIEFLKSFSIYITSFFYRVYPWMNKEVLEDEITSSFPKYLGSPIASSNGLTFCIPCGKTFKTESVYGNHLLGRKHQKSLNGRKDKLLLEYRVHKYVGYLKNHVEDTRNFIERQLAFTAEERAQEMERISDLYQAPAFGDEEKEHLPSQQDEESSMTPPPTENSLDMPLGPDGFPIPHWLYKLQGLNIEYACEICGNHVYRGRRRYEKHFTEARHVYGLKMLGIEAAPSFQGISSIEEATELWKTIRNKKTSSKAKLEVEIEDEDGNVMTERVYHDLKKQGLI</sequence>
<evidence type="ECO:0000256" key="4">
    <source>
        <dbReference type="ARBA" id="ARBA00022833"/>
    </source>
</evidence>
<dbReference type="GO" id="GO:0008270">
    <property type="term" value="F:zinc ion binding"/>
    <property type="evidence" value="ECO:0007669"/>
    <property type="project" value="UniProtKB-KW"/>
</dbReference>
<dbReference type="EMBL" id="LT598468">
    <property type="protein sequence ID" value="SCV04807.1"/>
    <property type="molecule type" value="Genomic_DNA"/>
</dbReference>
<evidence type="ECO:0000256" key="6">
    <source>
        <dbReference type="SAM" id="MobiDB-lite"/>
    </source>
</evidence>
<dbReference type="PANTHER" id="PTHR12786">
    <property type="entry name" value="SPLICING FACTOR SF3A-RELATED"/>
    <property type="match status" value="1"/>
</dbReference>
<keyword evidence="5" id="KW-0539">Nucleus</keyword>
<gene>
    <name evidence="8" type="ORF">LAMI_0H19372G</name>
</gene>
<dbReference type="InterPro" id="IPR013087">
    <property type="entry name" value="Znf_C2H2_type"/>
</dbReference>
<dbReference type="SUPFAM" id="SSF57667">
    <property type="entry name" value="beta-beta-alpha zinc fingers"/>
    <property type="match status" value="1"/>
</dbReference>
<dbReference type="InterPro" id="IPR024598">
    <property type="entry name" value="SF3a60/Prp9_C"/>
</dbReference>
<dbReference type="InterPro" id="IPR031774">
    <property type="entry name" value="SF3A3_dom"/>
</dbReference>
<dbReference type="Proteomes" id="UP000191024">
    <property type="component" value="Chromosome H"/>
</dbReference>
<dbReference type="OrthoDB" id="2160351at2759"/>
<keyword evidence="3" id="KW-0863">Zinc-finger</keyword>
<comment type="subcellular location">
    <subcellularLocation>
        <location evidence="1">Nucleus</location>
    </subcellularLocation>
</comment>
<dbReference type="InterPro" id="IPR031590">
    <property type="entry name" value="PRP9_N"/>
</dbReference>